<dbReference type="RefSeq" id="WP_006592483.1">
    <property type="nucleotide sequence ID" value="NZ_BAHD01000029.1"/>
</dbReference>
<dbReference type="Pfam" id="PF13738">
    <property type="entry name" value="Pyr_redox_3"/>
    <property type="match status" value="1"/>
</dbReference>
<keyword evidence="7 8" id="KW-0503">Monooxygenase</keyword>
<comment type="similarity">
    <text evidence="2">Belongs to the FAD-binding monooxygenase family.</text>
</comment>
<evidence type="ECO:0000256" key="6">
    <source>
        <dbReference type="ARBA" id="ARBA00023002"/>
    </source>
</evidence>
<reference evidence="8 9" key="1">
    <citation type="submission" date="2012-08" db="EMBL/GenBank/DDBJ databases">
        <title>Whole genome shotgun sequence of Kineosphaera limosa NBRC 100340.</title>
        <authorList>
            <person name="Yoshida I."/>
            <person name="Isaki S."/>
            <person name="Hosoyama A."/>
            <person name="Tsuchikane K."/>
            <person name="Katsumata H."/>
            <person name="Ando Y."/>
            <person name="Ohji S."/>
            <person name="Hamada M."/>
            <person name="Tamura T."/>
            <person name="Yamazoe A."/>
            <person name="Yamazaki S."/>
            <person name="Fujita N."/>
        </authorList>
    </citation>
    <scope>NUCLEOTIDE SEQUENCE [LARGE SCALE GENOMIC DNA]</scope>
    <source>
        <strain evidence="8 9">NBRC 100340</strain>
    </source>
</reference>
<sequence>MQTSEPRAGSVGGDLDVLIVGAGVSGINVAYRLQERCPELSYRIVEAREGFGGTWDLFRYPGIRSDSDFFTLAFPFHPWRGDEAIVGGAQIMGYLREVVGAYGIDRHTTYSTKVTSADWSSAQARWRVECATPDGPLALTPRFLVVCTGYYDYDHPHDPRLPGVEDFAGRVVHPQFWPDDLRYTGARVAVVGSGATAVSLVPALADGGARVTMVQRTPSYVLAQPRRDALADTLRRRLPPGVAHQVMRVRNSGLQWGLFQACKIAPNRMRRLLRRGAVAGTGSRQVVDRHFDPPYNPWEQRLCIDPDGGFFTAIRDGQARVVTGAIERVVPQGLRMSDGTVVEADVLVTATGLSIKLYGGIDVRVDGAPVDAGAGYAYVGAMLSGVPNLAFCVGYLNMSWTMRSDLTARFVARVLRRLVDTGMDVVVPEPPPDLGPGRPLMDMPSGYLARAAHLMPRTTRRYPWAMKQNVVLDAWGTNRADLDNGLRWSRYPRHAVSAHDAPPR</sequence>
<accession>K6WQ60</accession>
<keyword evidence="6" id="KW-0560">Oxidoreductase</keyword>
<keyword evidence="5" id="KW-0521">NADP</keyword>
<dbReference type="EMBL" id="BAHD01000029">
    <property type="protein sequence ID" value="GAB95951.1"/>
    <property type="molecule type" value="Genomic_DNA"/>
</dbReference>
<dbReference type="FunFam" id="3.50.50.60:FF:000228">
    <property type="entry name" value="FAD-containing monooxygenase EthA"/>
    <property type="match status" value="1"/>
</dbReference>
<dbReference type="AlphaFoldDB" id="K6WQ60"/>
<keyword evidence="9" id="KW-1185">Reference proteome</keyword>
<evidence type="ECO:0000313" key="9">
    <source>
        <dbReference type="Proteomes" id="UP000008366"/>
    </source>
</evidence>
<comment type="caution">
    <text evidence="8">The sequence shown here is derived from an EMBL/GenBank/DDBJ whole genome shotgun (WGS) entry which is preliminary data.</text>
</comment>
<dbReference type="Gene3D" id="3.50.50.60">
    <property type="entry name" value="FAD/NAD(P)-binding domain"/>
    <property type="match status" value="3"/>
</dbReference>
<organism evidence="8 9">
    <name type="scientific">Kineosphaera limosa NBRC 100340</name>
    <dbReference type="NCBI Taxonomy" id="1184609"/>
    <lineage>
        <taxon>Bacteria</taxon>
        <taxon>Bacillati</taxon>
        <taxon>Actinomycetota</taxon>
        <taxon>Actinomycetes</taxon>
        <taxon>Micrococcales</taxon>
        <taxon>Dermatophilaceae</taxon>
        <taxon>Kineosphaera</taxon>
    </lineage>
</organism>
<evidence type="ECO:0000313" key="8">
    <source>
        <dbReference type="EMBL" id="GAB95951.1"/>
    </source>
</evidence>
<dbReference type="SUPFAM" id="SSF51905">
    <property type="entry name" value="FAD/NAD(P)-binding domain"/>
    <property type="match status" value="1"/>
</dbReference>
<dbReference type="Proteomes" id="UP000008366">
    <property type="component" value="Unassembled WGS sequence"/>
</dbReference>
<keyword evidence="4" id="KW-0274">FAD</keyword>
<protein>
    <submittedName>
        <fullName evidence="8">Putative monooxygenase</fullName>
    </submittedName>
</protein>
<dbReference type="STRING" id="1184609.KILIM_029_00610"/>
<name>K6WQ60_9MICO</name>
<dbReference type="eggNOG" id="COG2072">
    <property type="taxonomic scope" value="Bacteria"/>
</dbReference>
<dbReference type="PRINTS" id="PR00411">
    <property type="entry name" value="PNDRDTASEI"/>
</dbReference>
<dbReference type="PANTHER" id="PTHR43872:SF1">
    <property type="entry name" value="MONOOXYGENASE, PUTATIVE (AFU_ORTHOLOGUE AFUA_8G02570)-RELATED"/>
    <property type="match status" value="1"/>
</dbReference>
<evidence type="ECO:0000256" key="3">
    <source>
        <dbReference type="ARBA" id="ARBA00022630"/>
    </source>
</evidence>
<evidence type="ECO:0000256" key="4">
    <source>
        <dbReference type="ARBA" id="ARBA00022827"/>
    </source>
</evidence>
<comment type="cofactor">
    <cofactor evidence="1">
        <name>FAD</name>
        <dbReference type="ChEBI" id="CHEBI:57692"/>
    </cofactor>
</comment>
<gene>
    <name evidence="8" type="ORF">KILIM_029_00610</name>
</gene>
<evidence type="ECO:0000256" key="1">
    <source>
        <dbReference type="ARBA" id="ARBA00001974"/>
    </source>
</evidence>
<keyword evidence="3" id="KW-0285">Flavoprotein</keyword>
<evidence type="ECO:0000256" key="2">
    <source>
        <dbReference type="ARBA" id="ARBA00010139"/>
    </source>
</evidence>
<evidence type="ECO:0000256" key="7">
    <source>
        <dbReference type="ARBA" id="ARBA00023033"/>
    </source>
</evidence>
<dbReference type="InterPro" id="IPR051820">
    <property type="entry name" value="FAD-binding_MO"/>
</dbReference>
<proteinExistence type="inferred from homology"/>
<dbReference type="InterPro" id="IPR036188">
    <property type="entry name" value="FAD/NAD-bd_sf"/>
</dbReference>
<dbReference type="GO" id="GO:0004497">
    <property type="term" value="F:monooxygenase activity"/>
    <property type="evidence" value="ECO:0007669"/>
    <property type="project" value="UniProtKB-KW"/>
</dbReference>
<evidence type="ECO:0000256" key="5">
    <source>
        <dbReference type="ARBA" id="ARBA00022857"/>
    </source>
</evidence>
<dbReference type="PANTHER" id="PTHR43872">
    <property type="entry name" value="MONOOXYGENASE, PUTATIVE (AFU_ORTHOLOGUE AFUA_8G02570)-RELATED"/>
    <property type="match status" value="1"/>
</dbReference>